<dbReference type="AlphaFoldDB" id="A0A2R4WZU8"/>
<feature type="domain" description="DUF7967" evidence="2">
    <location>
        <begin position="1"/>
        <end position="86"/>
    </location>
</feature>
<evidence type="ECO:0000313" key="3">
    <source>
        <dbReference type="EMBL" id="AWB27035.1"/>
    </source>
</evidence>
<evidence type="ECO:0000313" key="4">
    <source>
        <dbReference type="Proteomes" id="UP000244727"/>
    </source>
</evidence>
<reference evidence="3 4" key="1">
    <citation type="submission" date="2018-04" db="EMBL/GenBank/DDBJ databases">
        <title>Halococcoides cellulosivorans gen. nov., sp. nov., an extremely halophilic cellulose-utilizing haloarchaeon from hypersaline lakes.</title>
        <authorList>
            <person name="Sorokin D.Y."/>
            <person name="Toshchakov S.V."/>
            <person name="Samarov N.I."/>
            <person name="Korzhenkov A."/>
            <person name="Kublanov I.V."/>
        </authorList>
    </citation>
    <scope>NUCLEOTIDE SEQUENCE [LARGE SCALE GENOMIC DNA]</scope>
    <source>
        <strain evidence="3 4">HArcel1</strain>
    </source>
</reference>
<organism evidence="3 4">
    <name type="scientific">Halococcoides cellulosivorans</name>
    <dbReference type="NCBI Taxonomy" id="1679096"/>
    <lineage>
        <taxon>Archaea</taxon>
        <taxon>Methanobacteriati</taxon>
        <taxon>Methanobacteriota</taxon>
        <taxon>Stenosarchaea group</taxon>
        <taxon>Halobacteria</taxon>
        <taxon>Halobacteriales</taxon>
        <taxon>Haloarculaceae</taxon>
        <taxon>Halococcoides</taxon>
    </lineage>
</organism>
<accession>A0A2R4WZU8</accession>
<dbReference type="Pfam" id="PF25921">
    <property type="entry name" value="DUF7967"/>
    <property type="match status" value="1"/>
</dbReference>
<evidence type="ECO:0000256" key="1">
    <source>
        <dbReference type="SAM" id="MobiDB-lite"/>
    </source>
</evidence>
<feature type="compositionally biased region" description="Basic and acidic residues" evidence="1">
    <location>
        <begin position="53"/>
        <end position="86"/>
    </location>
</feature>
<dbReference type="KEGG" id="harc:HARCEL1_04590"/>
<evidence type="ECO:0000259" key="2">
    <source>
        <dbReference type="Pfam" id="PF25921"/>
    </source>
</evidence>
<sequence length="86" mass="9937">MSEAVRCWLVERDYYDEDLITLVYATLDGRRQLTQQKSATLLRQQSITAAKSVDSDRLEPVSDGDRDRYASEAERMADRHDPDDEV</sequence>
<dbReference type="RefSeq" id="WP_108381404.1">
    <property type="nucleotide sequence ID" value="NZ_CP028858.1"/>
</dbReference>
<gene>
    <name evidence="3" type="ORF">HARCEL1_04590</name>
</gene>
<name>A0A2R4WZU8_9EURY</name>
<feature type="region of interest" description="Disordered" evidence="1">
    <location>
        <begin position="49"/>
        <end position="86"/>
    </location>
</feature>
<proteinExistence type="predicted"/>
<keyword evidence="4" id="KW-1185">Reference proteome</keyword>
<dbReference type="Proteomes" id="UP000244727">
    <property type="component" value="Chromosome"/>
</dbReference>
<protein>
    <recommendedName>
        <fullName evidence="2">DUF7967 domain-containing protein</fullName>
    </recommendedName>
</protein>
<dbReference type="EMBL" id="CP028858">
    <property type="protein sequence ID" value="AWB27035.1"/>
    <property type="molecule type" value="Genomic_DNA"/>
</dbReference>
<dbReference type="GeneID" id="36511759"/>
<dbReference type="InterPro" id="IPR058273">
    <property type="entry name" value="DUF7967"/>
</dbReference>